<keyword evidence="3" id="KW-1185">Reference proteome</keyword>
<feature type="transmembrane region" description="Helical" evidence="1">
    <location>
        <begin position="47"/>
        <end position="69"/>
    </location>
</feature>
<evidence type="ECO:0000256" key="1">
    <source>
        <dbReference type="SAM" id="Phobius"/>
    </source>
</evidence>
<reference evidence="2 3" key="1">
    <citation type="submission" date="2019-02" db="EMBL/GenBank/DDBJ databases">
        <title>Draft genome sequence of Muricauda sp. 176CP4-71.</title>
        <authorList>
            <person name="Park J.-S."/>
        </authorList>
    </citation>
    <scope>NUCLEOTIDE SEQUENCE [LARGE SCALE GENOMIC DNA]</scope>
    <source>
        <strain evidence="2 3">176CP4-71</strain>
    </source>
</reference>
<keyword evidence="1" id="KW-0472">Membrane</keyword>
<comment type="caution">
    <text evidence="2">The sequence shown here is derived from an EMBL/GenBank/DDBJ whole genome shotgun (WGS) entry which is preliminary data.</text>
</comment>
<feature type="transmembrane region" description="Helical" evidence="1">
    <location>
        <begin position="89"/>
        <end position="106"/>
    </location>
</feature>
<organism evidence="2 3">
    <name type="scientific">Flagellimonas allohymeniacidonis</name>
    <dbReference type="NCBI Taxonomy" id="2517819"/>
    <lineage>
        <taxon>Bacteria</taxon>
        <taxon>Pseudomonadati</taxon>
        <taxon>Bacteroidota</taxon>
        <taxon>Flavobacteriia</taxon>
        <taxon>Flavobacteriales</taxon>
        <taxon>Flavobacteriaceae</taxon>
        <taxon>Flagellimonas</taxon>
    </lineage>
</organism>
<accession>A0A4Q8QG64</accession>
<dbReference type="EMBL" id="SGIU01000001">
    <property type="protein sequence ID" value="TAI48884.1"/>
    <property type="molecule type" value="Genomic_DNA"/>
</dbReference>
<feature type="transmembrane region" description="Helical" evidence="1">
    <location>
        <begin position="21"/>
        <end position="41"/>
    </location>
</feature>
<proteinExistence type="predicted"/>
<protein>
    <submittedName>
        <fullName evidence="2">Uncharacterized protein</fullName>
    </submittedName>
</protein>
<gene>
    <name evidence="2" type="ORF">EW142_03545</name>
</gene>
<dbReference type="AlphaFoldDB" id="A0A4Q8QG64"/>
<feature type="transmembrane region" description="Helical" evidence="1">
    <location>
        <begin position="126"/>
        <end position="148"/>
    </location>
</feature>
<keyword evidence="1" id="KW-1133">Transmembrane helix</keyword>
<keyword evidence="1" id="KW-0812">Transmembrane</keyword>
<dbReference type="RefSeq" id="WP_130609736.1">
    <property type="nucleotide sequence ID" value="NZ_SGIU01000001.1"/>
</dbReference>
<evidence type="ECO:0000313" key="2">
    <source>
        <dbReference type="EMBL" id="TAI48884.1"/>
    </source>
</evidence>
<evidence type="ECO:0000313" key="3">
    <source>
        <dbReference type="Proteomes" id="UP000291981"/>
    </source>
</evidence>
<name>A0A4Q8QG64_9FLAO</name>
<dbReference type="Proteomes" id="UP000291981">
    <property type="component" value="Unassembled WGS sequence"/>
</dbReference>
<sequence>MAKKDKFRKNLSKPRIKSDSDEIGIIGISLALTALSASFIFGDETKLFVKVICVAIYILGGLSTSFLYYTYLTSKIPKTMNLWNSKGGLGIKGSFWIFIYYVRIFLKQMLTTKGNSLAKIRELGYLTVLAILFILWITFGIVIADVLLELVNK</sequence>